<gene>
    <name evidence="2" type="ORF">EJ05DRAFT_121961</name>
</gene>
<feature type="region of interest" description="Disordered" evidence="1">
    <location>
        <begin position="47"/>
        <end position="91"/>
    </location>
</feature>
<organism evidence="2 3">
    <name type="scientific">Pseudovirgaria hyperparasitica</name>
    <dbReference type="NCBI Taxonomy" id="470096"/>
    <lineage>
        <taxon>Eukaryota</taxon>
        <taxon>Fungi</taxon>
        <taxon>Dikarya</taxon>
        <taxon>Ascomycota</taxon>
        <taxon>Pezizomycotina</taxon>
        <taxon>Dothideomycetes</taxon>
        <taxon>Dothideomycetes incertae sedis</taxon>
        <taxon>Acrospermales</taxon>
        <taxon>Acrospermaceae</taxon>
        <taxon>Pseudovirgaria</taxon>
    </lineage>
</organism>
<dbReference type="GeneID" id="54480132"/>
<accession>A0A6A6VY20</accession>
<proteinExistence type="predicted"/>
<evidence type="ECO:0000256" key="1">
    <source>
        <dbReference type="SAM" id="MobiDB-lite"/>
    </source>
</evidence>
<reference evidence="2" key="1">
    <citation type="journal article" date="2020" name="Stud. Mycol.">
        <title>101 Dothideomycetes genomes: a test case for predicting lifestyles and emergence of pathogens.</title>
        <authorList>
            <person name="Haridas S."/>
            <person name="Albert R."/>
            <person name="Binder M."/>
            <person name="Bloem J."/>
            <person name="Labutti K."/>
            <person name="Salamov A."/>
            <person name="Andreopoulos B."/>
            <person name="Baker S."/>
            <person name="Barry K."/>
            <person name="Bills G."/>
            <person name="Bluhm B."/>
            <person name="Cannon C."/>
            <person name="Castanera R."/>
            <person name="Culley D."/>
            <person name="Daum C."/>
            <person name="Ezra D."/>
            <person name="Gonzalez J."/>
            <person name="Henrissat B."/>
            <person name="Kuo A."/>
            <person name="Liang C."/>
            <person name="Lipzen A."/>
            <person name="Lutzoni F."/>
            <person name="Magnuson J."/>
            <person name="Mondo S."/>
            <person name="Nolan M."/>
            <person name="Ohm R."/>
            <person name="Pangilinan J."/>
            <person name="Park H.-J."/>
            <person name="Ramirez L."/>
            <person name="Alfaro M."/>
            <person name="Sun H."/>
            <person name="Tritt A."/>
            <person name="Yoshinaga Y."/>
            <person name="Zwiers L.-H."/>
            <person name="Turgeon B."/>
            <person name="Goodwin S."/>
            <person name="Spatafora J."/>
            <person name="Crous P."/>
            <person name="Grigoriev I."/>
        </authorList>
    </citation>
    <scope>NUCLEOTIDE SEQUENCE</scope>
    <source>
        <strain evidence="2">CBS 121739</strain>
    </source>
</reference>
<keyword evidence="3" id="KW-1185">Reference proteome</keyword>
<evidence type="ECO:0000313" key="3">
    <source>
        <dbReference type="Proteomes" id="UP000799437"/>
    </source>
</evidence>
<feature type="compositionally biased region" description="Low complexity" evidence="1">
    <location>
        <begin position="75"/>
        <end position="87"/>
    </location>
</feature>
<dbReference type="EMBL" id="ML996578">
    <property type="protein sequence ID" value="KAF2755085.1"/>
    <property type="molecule type" value="Genomic_DNA"/>
</dbReference>
<sequence length="149" mass="16060">MGMLSPVPQPTQDKTLSEAPQKAHADSQGSASRVIRVASFNNLNLDPACPQIVTPAQDPLKSRPHASGANVSLAPGERPPGTTTLPLRRTHVRRPTTLWQGSTLVPYKVSSDDSANSLAQHSYGPRIRPPIADPSYDLDLCIGMYQELI</sequence>
<name>A0A6A6VY20_9PEZI</name>
<evidence type="ECO:0000313" key="2">
    <source>
        <dbReference type="EMBL" id="KAF2755085.1"/>
    </source>
</evidence>
<dbReference type="RefSeq" id="XP_033597536.1">
    <property type="nucleotide sequence ID" value="XM_033739078.1"/>
</dbReference>
<dbReference type="AlphaFoldDB" id="A0A6A6VY20"/>
<protein>
    <submittedName>
        <fullName evidence="2">Uncharacterized protein</fullName>
    </submittedName>
</protein>
<feature type="region of interest" description="Disordered" evidence="1">
    <location>
        <begin position="1"/>
        <end position="32"/>
    </location>
</feature>
<dbReference type="Proteomes" id="UP000799437">
    <property type="component" value="Unassembled WGS sequence"/>
</dbReference>